<dbReference type="AlphaFoldDB" id="A0A314UHF4"/>
<dbReference type="EMBL" id="PJQY01003499">
    <property type="protein sequence ID" value="PQM36965.1"/>
    <property type="molecule type" value="Genomic_DNA"/>
</dbReference>
<comment type="caution">
    <text evidence="1">The sequence shown here is derived from an EMBL/GenBank/DDBJ whole genome shotgun (WGS) entry which is preliminary data.</text>
</comment>
<reference evidence="1 2" key="1">
    <citation type="submission" date="2018-02" db="EMBL/GenBank/DDBJ databases">
        <title>Draft genome of wild Prunus yedoensis var. nudiflora.</title>
        <authorList>
            <person name="Baek S."/>
            <person name="Kim J.-H."/>
            <person name="Choi K."/>
            <person name="Kim G.-B."/>
            <person name="Cho A."/>
            <person name="Jang H."/>
            <person name="Shin C.-H."/>
            <person name="Yu H.-J."/>
            <person name="Mun J.-H."/>
        </authorList>
    </citation>
    <scope>NUCLEOTIDE SEQUENCE [LARGE SCALE GENOMIC DNA]</scope>
    <source>
        <strain evidence="2">cv. Jeju island</strain>
        <tissue evidence="1">Leaf</tissue>
    </source>
</reference>
<evidence type="ECO:0000313" key="1">
    <source>
        <dbReference type="EMBL" id="PQM36965.1"/>
    </source>
</evidence>
<accession>A0A314UHF4</accession>
<name>A0A314UHF4_PRUYE</name>
<dbReference type="Proteomes" id="UP000250321">
    <property type="component" value="Unassembled WGS sequence"/>
</dbReference>
<gene>
    <name evidence="1" type="ORF">Pyn_04805</name>
</gene>
<sequence length="143" mass="16259">MCNRTTISPSNALQHRQTITVVWSSNSMAHTPQDGFHHCSTRPTPVLLLSSSFSLSFQERSCCHARLMALRTISLDLRLHHWNQRIQLYQFLPRMQLDAKLSSLPRLQADVAYYAQLTHMPTVGNQEGLLSLSFTLLETHPCA</sequence>
<keyword evidence="2" id="KW-1185">Reference proteome</keyword>
<organism evidence="1 2">
    <name type="scientific">Prunus yedoensis var. nudiflora</name>
    <dbReference type="NCBI Taxonomy" id="2094558"/>
    <lineage>
        <taxon>Eukaryota</taxon>
        <taxon>Viridiplantae</taxon>
        <taxon>Streptophyta</taxon>
        <taxon>Embryophyta</taxon>
        <taxon>Tracheophyta</taxon>
        <taxon>Spermatophyta</taxon>
        <taxon>Magnoliopsida</taxon>
        <taxon>eudicotyledons</taxon>
        <taxon>Gunneridae</taxon>
        <taxon>Pentapetalae</taxon>
        <taxon>rosids</taxon>
        <taxon>fabids</taxon>
        <taxon>Rosales</taxon>
        <taxon>Rosaceae</taxon>
        <taxon>Amygdaloideae</taxon>
        <taxon>Amygdaleae</taxon>
        <taxon>Prunus</taxon>
    </lineage>
</organism>
<evidence type="ECO:0000313" key="2">
    <source>
        <dbReference type="Proteomes" id="UP000250321"/>
    </source>
</evidence>
<proteinExistence type="predicted"/>
<protein>
    <submittedName>
        <fullName evidence="1">Uncharacterized protein</fullName>
    </submittedName>
</protein>